<feature type="region of interest" description="Disordered" evidence="1">
    <location>
        <begin position="267"/>
        <end position="288"/>
    </location>
</feature>
<feature type="region of interest" description="Disordered" evidence="1">
    <location>
        <begin position="312"/>
        <end position="365"/>
    </location>
</feature>
<keyword evidence="2" id="KW-0472">Membrane</keyword>
<evidence type="ECO:0000313" key="3">
    <source>
        <dbReference type="EMBL" id="RDX45744.1"/>
    </source>
</evidence>
<feature type="transmembrane region" description="Helical" evidence="2">
    <location>
        <begin position="124"/>
        <end position="148"/>
    </location>
</feature>
<proteinExistence type="predicted"/>
<dbReference type="Proteomes" id="UP000256964">
    <property type="component" value="Unassembled WGS sequence"/>
</dbReference>
<sequence>MLSLSEAAILSTTLEAILYGLSLFMMFLTFRTLLRNNDSRDLNWGMIAATCALLLLSTSELGVNITRLYRGFITRGPHLLGGSDQYFAGASDPTFLVKSILYDFQTAILDAVVIYRAYVVWQSVLVIAVPVLGWVALIISCIGLNATFAQTLTYTSARAALAKETGRWITAAYSLTLATNLLTTFILAFKIWTVARRSARYQANSNLTSLLHVILESGAIYSVTITIALATFVAKNTVVYVVLDMISPIISIVFSMIIVRTGLARESANQNGPSHGGHSWSSPPPRVIRHHREDSTFDIGGTTFVDVTHTAQSGGSAVAPTGKGLEGSHSASESQPLKANHSFELHDRPGEALLSGEAGDAQLSE</sequence>
<reference evidence="3 4" key="1">
    <citation type="journal article" date="2018" name="Biotechnol. Biofuels">
        <title>Integrative visual omics of the white-rot fungus Polyporus brumalis exposes the biotechnological potential of its oxidative enzymes for delignifying raw plant biomass.</title>
        <authorList>
            <person name="Miyauchi S."/>
            <person name="Rancon A."/>
            <person name="Drula E."/>
            <person name="Hage H."/>
            <person name="Chaduli D."/>
            <person name="Favel A."/>
            <person name="Grisel S."/>
            <person name="Henrissat B."/>
            <person name="Herpoel-Gimbert I."/>
            <person name="Ruiz-Duenas F.J."/>
            <person name="Chevret D."/>
            <person name="Hainaut M."/>
            <person name="Lin J."/>
            <person name="Wang M."/>
            <person name="Pangilinan J."/>
            <person name="Lipzen A."/>
            <person name="Lesage-Meessen L."/>
            <person name="Navarro D."/>
            <person name="Riley R."/>
            <person name="Grigoriev I.V."/>
            <person name="Zhou S."/>
            <person name="Raouche S."/>
            <person name="Rosso M.N."/>
        </authorList>
    </citation>
    <scope>NUCLEOTIDE SEQUENCE [LARGE SCALE GENOMIC DNA]</scope>
    <source>
        <strain evidence="3 4">BRFM 1820</strain>
    </source>
</reference>
<gene>
    <name evidence="3" type="ORF">OH76DRAFT_1486058</name>
</gene>
<dbReference type="AlphaFoldDB" id="A0A371CZN3"/>
<dbReference type="STRING" id="139420.A0A371CZN3"/>
<feature type="transmembrane region" description="Helical" evidence="2">
    <location>
        <begin position="168"/>
        <end position="189"/>
    </location>
</feature>
<evidence type="ECO:0000256" key="1">
    <source>
        <dbReference type="SAM" id="MobiDB-lite"/>
    </source>
</evidence>
<dbReference type="OrthoDB" id="3354175at2759"/>
<keyword evidence="2" id="KW-0812">Transmembrane</keyword>
<protein>
    <submittedName>
        <fullName evidence="3">Uncharacterized protein</fullName>
    </submittedName>
</protein>
<evidence type="ECO:0000256" key="2">
    <source>
        <dbReference type="SAM" id="Phobius"/>
    </source>
</evidence>
<feature type="compositionally biased region" description="Basic and acidic residues" evidence="1">
    <location>
        <begin position="341"/>
        <end position="350"/>
    </location>
</feature>
<feature type="transmembrane region" description="Helical" evidence="2">
    <location>
        <begin position="7"/>
        <end position="30"/>
    </location>
</feature>
<keyword evidence="2" id="KW-1133">Transmembrane helix</keyword>
<feature type="transmembrane region" description="Helical" evidence="2">
    <location>
        <begin position="238"/>
        <end position="259"/>
    </location>
</feature>
<organism evidence="3 4">
    <name type="scientific">Lentinus brumalis</name>
    <dbReference type="NCBI Taxonomy" id="2498619"/>
    <lineage>
        <taxon>Eukaryota</taxon>
        <taxon>Fungi</taxon>
        <taxon>Dikarya</taxon>
        <taxon>Basidiomycota</taxon>
        <taxon>Agaricomycotina</taxon>
        <taxon>Agaricomycetes</taxon>
        <taxon>Polyporales</taxon>
        <taxon>Polyporaceae</taxon>
        <taxon>Lentinus</taxon>
    </lineage>
</organism>
<accession>A0A371CZN3</accession>
<dbReference type="EMBL" id="KZ857434">
    <property type="protein sequence ID" value="RDX45744.1"/>
    <property type="molecule type" value="Genomic_DNA"/>
</dbReference>
<evidence type="ECO:0000313" key="4">
    <source>
        <dbReference type="Proteomes" id="UP000256964"/>
    </source>
</evidence>
<keyword evidence="4" id="KW-1185">Reference proteome</keyword>
<name>A0A371CZN3_9APHY</name>
<feature type="transmembrane region" description="Helical" evidence="2">
    <location>
        <begin position="210"/>
        <end position="232"/>
    </location>
</feature>
<feature type="compositionally biased region" description="Low complexity" evidence="1">
    <location>
        <begin position="272"/>
        <end position="281"/>
    </location>
</feature>
<feature type="transmembrane region" description="Helical" evidence="2">
    <location>
        <begin position="42"/>
        <end position="63"/>
    </location>
</feature>